<name>A0A2C9KLR1_BIOGL</name>
<feature type="domain" description="PDZ" evidence="6">
    <location>
        <begin position="401"/>
        <end position="487"/>
    </location>
</feature>
<dbReference type="EnsemblMetazoa" id="BGLB021122-RD">
    <property type="protein sequence ID" value="BGLB021122-PD"/>
    <property type="gene ID" value="BGLB021122"/>
</dbReference>
<evidence type="ECO:0000313" key="14">
    <source>
        <dbReference type="RefSeq" id="XP_013087369.1"/>
    </source>
</evidence>
<feature type="domain" description="PDZ" evidence="6">
    <location>
        <begin position="280"/>
        <end position="362"/>
    </location>
</feature>
<dbReference type="PROSITE" id="PS50106">
    <property type="entry name" value="PDZ"/>
    <property type="match status" value="4"/>
</dbReference>
<evidence type="ECO:0000256" key="2">
    <source>
        <dbReference type="ARBA" id="ARBA00022771"/>
    </source>
</evidence>
<dbReference type="EnsemblMetazoa" id="BGLB021122-RB">
    <property type="protein sequence ID" value="BGLB021122-PB"/>
    <property type="gene ID" value="BGLB021122"/>
</dbReference>
<evidence type="ECO:0000259" key="7">
    <source>
        <dbReference type="PROSITE" id="PS50145"/>
    </source>
</evidence>
<dbReference type="Pfam" id="PF00595">
    <property type="entry name" value="PDZ"/>
    <property type="match status" value="4"/>
</dbReference>
<dbReference type="Gene3D" id="3.30.40.10">
    <property type="entry name" value="Zinc/RING finger domain, C3HC4 (zinc finger)"/>
    <property type="match status" value="1"/>
</dbReference>
<dbReference type="PROSITE" id="PS50145">
    <property type="entry name" value="ZF_TRAF"/>
    <property type="match status" value="1"/>
</dbReference>
<reference evidence="8" key="1">
    <citation type="submission" date="2020-05" db="UniProtKB">
        <authorList>
            <consortium name="EnsemblMetazoa"/>
        </authorList>
    </citation>
    <scope>IDENTIFICATION</scope>
    <source>
        <strain evidence="8">BB02</strain>
    </source>
</reference>
<dbReference type="InterPro" id="IPR017907">
    <property type="entry name" value="Znf_RING_CS"/>
</dbReference>
<evidence type="ECO:0000259" key="6">
    <source>
        <dbReference type="PROSITE" id="PS50106"/>
    </source>
</evidence>
<dbReference type="InterPro" id="IPR036034">
    <property type="entry name" value="PDZ_sf"/>
</dbReference>
<dbReference type="STRING" id="6526.A0A2C9KLR1"/>
<dbReference type="RefSeq" id="XP_013087366.1">
    <property type="nucleotide sequence ID" value="XM_013231912.2"/>
</dbReference>
<dbReference type="SMART" id="SM00228">
    <property type="entry name" value="PDZ"/>
    <property type="match status" value="4"/>
</dbReference>
<dbReference type="KEGG" id="bgt:106071751"/>
<dbReference type="Proteomes" id="UP001165740">
    <property type="component" value="Chromosome 10"/>
</dbReference>
<evidence type="ECO:0000313" key="10">
    <source>
        <dbReference type="Proteomes" id="UP001165740"/>
    </source>
</evidence>
<evidence type="ECO:0000313" key="12">
    <source>
        <dbReference type="RefSeq" id="XP_013087367.1"/>
    </source>
</evidence>
<feature type="domain" description="PDZ" evidence="6">
    <location>
        <begin position="517"/>
        <end position="603"/>
    </location>
</feature>
<dbReference type="InterPro" id="IPR001478">
    <property type="entry name" value="PDZ"/>
</dbReference>
<evidence type="ECO:0000259" key="5">
    <source>
        <dbReference type="PROSITE" id="PS50089"/>
    </source>
</evidence>
<dbReference type="SUPFAM" id="SSF50156">
    <property type="entry name" value="PDZ domain-like"/>
    <property type="match status" value="4"/>
</dbReference>
<dbReference type="CDD" id="cd06679">
    <property type="entry name" value="PDZ3_LNX1_2-like"/>
    <property type="match status" value="1"/>
</dbReference>
<dbReference type="RefSeq" id="XP_013087368.1">
    <property type="nucleotide sequence ID" value="XM_013231914.2"/>
</dbReference>
<evidence type="ECO:0000313" key="11">
    <source>
        <dbReference type="RefSeq" id="XP_013087366.1"/>
    </source>
</evidence>
<dbReference type="PANTHER" id="PTHR19964:SF84">
    <property type="entry name" value="LIGAND OF NUMB PROTEIN X 2-LIKE ISOFORM X1"/>
    <property type="match status" value="1"/>
</dbReference>
<dbReference type="Pfam" id="PF13923">
    <property type="entry name" value="zf-C3HC4_2"/>
    <property type="match status" value="1"/>
</dbReference>
<dbReference type="InterPro" id="IPR001841">
    <property type="entry name" value="Znf_RING"/>
</dbReference>
<accession>A0A2C9KLR1</accession>
<feature type="domain" description="TRAF-type" evidence="7">
    <location>
        <begin position="108"/>
        <end position="157"/>
    </location>
</feature>
<sequence>MNQGLAMSLSRVRLEAGMCVTCGQLHEAHGTHLYDYHQQVDEDLMCQICLQPLVTPVDTQCGHTFCSRCIHNYLVLQQQCPVDRKALTLSDCQPSSILVRRLLDKLLVVCPNVDYCEEVLTRCELEAHLLHRCRGAVTRCIKSSLGCSFQGPRSALQSHLWECPYRDQNAGKNPVTEGEVSTIEVQRKLGENLGIAVVGGCDTPLVCTVIQEVFADGSVSHDGRLIAGDQILEVNGEDLTQATHHQAVAILAQFFPVCRLTVYRERAEESRPIEKEEILKITLNKLKGRQLGIKLVGKRNGPGVYILTLIPGSLAFCDGRLKMDDRVLEINGQDVSYGTQEQAASIIVSSPSRVQFVIARRSRPQTPDIIRSAAEHSKYSVFSDDHEKPESPLTLTCKEKIVTINKDPCETLGISIAGGVSSHRGDTPVYITNINPDGCVGRTNVLKKGDVLVSINNTSLLNLTHLESVKQIRQSSEVKVLTLRVIDCRETSQGDHNFTPSWIYWLQMPQMLRTVKTITLLRSPSGSLGFSIVGGVDCSHGNLPIFVKSVVPDTPAAKDGRLKCGDILLSVNEHNLRVINHAAAVEILKHIDGVVNLSVVSWPGTVV</sequence>
<dbReference type="InterPro" id="IPR013083">
    <property type="entry name" value="Znf_RING/FYVE/PHD"/>
</dbReference>
<dbReference type="CDD" id="cd06678">
    <property type="entry name" value="PDZ2_LNX1_2-like"/>
    <property type="match status" value="1"/>
</dbReference>
<organism evidence="8 9">
    <name type="scientific">Biomphalaria glabrata</name>
    <name type="common">Bloodfluke planorb</name>
    <name type="synonym">Freshwater snail</name>
    <dbReference type="NCBI Taxonomy" id="6526"/>
    <lineage>
        <taxon>Eukaryota</taxon>
        <taxon>Metazoa</taxon>
        <taxon>Spiralia</taxon>
        <taxon>Lophotrochozoa</taxon>
        <taxon>Mollusca</taxon>
        <taxon>Gastropoda</taxon>
        <taxon>Heterobranchia</taxon>
        <taxon>Euthyneura</taxon>
        <taxon>Panpulmonata</taxon>
        <taxon>Hygrophila</taxon>
        <taxon>Lymnaeoidea</taxon>
        <taxon>Planorbidae</taxon>
        <taxon>Biomphalaria</taxon>
    </lineage>
</organism>
<dbReference type="PROSITE" id="PS00518">
    <property type="entry name" value="ZF_RING_1"/>
    <property type="match status" value="1"/>
</dbReference>
<proteinExistence type="predicted"/>
<dbReference type="RefSeq" id="XP_013087367.1">
    <property type="nucleotide sequence ID" value="XM_013231913.2"/>
</dbReference>
<dbReference type="OrthoDB" id="438726at2759"/>
<evidence type="ECO:0000256" key="1">
    <source>
        <dbReference type="ARBA" id="ARBA00022723"/>
    </source>
</evidence>
<evidence type="ECO:0000313" key="9">
    <source>
        <dbReference type="Proteomes" id="UP000076420"/>
    </source>
</evidence>
<keyword evidence="2 4" id="KW-0863">Zinc-finger</keyword>
<feature type="zinc finger region" description="TRAF-type" evidence="4">
    <location>
        <begin position="108"/>
        <end position="157"/>
    </location>
</feature>
<keyword evidence="1 4" id="KW-0479">Metal-binding</keyword>
<dbReference type="PANTHER" id="PTHR19964">
    <property type="entry name" value="MULTIPLE PDZ DOMAIN PROTEIN"/>
    <property type="match status" value="1"/>
</dbReference>
<dbReference type="GO" id="GO:0008270">
    <property type="term" value="F:zinc ion binding"/>
    <property type="evidence" value="ECO:0007669"/>
    <property type="project" value="UniProtKB-KW"/>
</dbReference>
<feature type="domain" description="PDZ" evidence="6">
    <location>
        <begin position="182"/>
        <end position="266"/>
    </location>
</feature>
<gene>
    <name evidence="8" type="primary">106071751</name>
    <name evidence="11 12 13 14" type="synonym">LOC106071751</name>
</gene>
<dbReference type="RefSeq" id="XP_013087369.1">
    <property type="nucleotide sequence ID" value="XM_013231915.2"/>
</dbReference>
<keyword evidence="10" id="KW-1185">Reference proteome</keyword>
<dbReference type="Gene3D" id="2.30.42.10">
    <property type="match status" value="4"/>
</dbReference>
<dbReference type="EnsemblMetazoa" id="BGLB021122-RA">
    <property type="protein sequence ID" value="BGLB021122-PA"/>
    <property type="gene ID" value="BGLB021122"/>
</dbReference>
<protein>
    <submittedName>
        <fullName evidence="11 12">E3 ubiquitin-protein ligase LNX-like isoform X1</fullName>
    </submittedName>
</protein>
<dbReference type="VEuPathDB" id="VectorBase:BGLB021122"/>
<evidence type="ECO:0000256" key="3">
    <source>
        <dbReference type="ARBA" id="ARBA00022833"/>
    </source>
</evidence>
<dbReference type="VEuPathDB" id="VectorBase:BGLAX_034169"/>
<dbReference type="PROSITE" id="PS50089">
    <property type="entry name" value="ZF_RING_2"/>
    <property type="match status" value="1"/>
</dbReference>
<dbReference type="CDD" id="cd16637">
    <property type="entry name" value="mRING-HC-C3HC3D_LNX1-like"/>
    <property type="match status" value="1"/>
</dbReference>
<feature type="domain" description="RING-type" evidence="5">
    <location>
        <begin position="46"/>
        <end position="84"/>
    </location>
</feature>
<dbReference type="CDD" id="cd06680">
    <property type="entry name" value="PDZ4_LNX1_2-like"/>
    <property type="match status" value="1"/>
</dbReference>
<reference evidence="11" key="2">
    <citation type="submission" date="2023-09" db="UniProtKB">
        <authorList>
            <consortium name="RefSeq"/>
        </authorList>
    </citation>
    <scope>IDENTIFICATION</scope>
</reference>
<evidence type="ECO:0000313" key="8">
    <source>
        <dbReference type="EnsemblMetazoa" id="BGLB021122-PD"/>
    </source>
</evidence>
<dbReference type="SUPFAM" id="SSF57850">
    <property type="entry name" value="RING/U-box"/>
    <property type="match status" value="1"/>
</dbReference>
<dbReference type="AlphaFoldDB" id="A0A2C9KLR1"/>
<dbReference type="EnsemblMetazoa" id="BGLB021122-RE">
    <property type="protein sequence ID" value="BGLB021122-PE"/>
    <property type="gene ID" value="BGLB021122"/>
</dbReference>
<dbReference type="SUPFAM" id="SSF49599">
    <property type="entry name" value="TRAF domain-like"/>
    <property type="match status" value="1"/>
</dbReference>
<dbReference type="OMA" id="DTICGHT"/>
<evidence type="ECO:0000313" key="13">
    <source>
        <dbReference type="RefSeq" id="XP_013087368.1"/>
    </source>
</evidence>
<keyword evidence="3 4" id="KW-0862">Zinc</keyword>
<dbReference type="GeneID" id="106071751"/>
<dbReference type="SMART" id="SM00184">
    <property type="entry name" value="RING"/>
    <property type="match status" value="1"/>
</dbReference>
<dbReference type="CDD" id="cd06677">
    <property type="entry name" value="PDZ1_LNX1_2-like"/>
    <property type="match status" value="1"/>
</dbReference>
<evidence type="ECO:0000256" key="4">
    <source>
        <dbReference type="PROSITE-ProRule" id="PRU00207"/>
    </source>
</evidence>
<dbReference type="Proteomes" id="UP000076420">
    <property type="component" value="Unassembled WGS sequence"/>
</dbReference>
<dbReference type="InterPro" id="IPR001293">
    <property type="entry name" value="Znf_TRAF"/>
</dbReference>
<dbReference type="InterPro" id="IPR051342">
    <property type="entry name" value="PDZ_scaffold"/>
</dbReference>